<feature type="region of interest" description="Disordered" evidence="1">
    <location>
        <begin position="46"/>
        <end position="73"/>
    </location>
</feature>
<keyword evidence="2" id="KW-1133">Transmembrane helix</keyword>
<evidence type="ECO:0000256" key="1">
    <source>
        <dbReference type="SAM" id="MobiDB-lite"/>
    </source>
</evidence>
<accession>A0A0C9RGR3</accession>
<evidence type="ECO:0000313" key="3">
    <source>
        <dbReference type="EMBL" id="JAG82099.1"/>
    </source>
</evidence>
<name>A0A0C9RGR3_9HYME</name>
<feature type="transmembrane region" description="Helical" evidence="2">
    <location>
        <begin position="378"/>
        <end position="399"/>
    </location>
</feature>
<proteinExistence type="predicted"/>
<sequence length="409" mass="44202">MLCRGKTQTTACQSVNGAIGFASRYDVEWLEPDVIDAEVSRLVNGGTASGRNPRRWRSSTSSGYSSHSPPLSAGSYSTCCASVLRSSGTIGDVGLAVIHEAEIPRPIWPSLGNRDCNFEGHEESLCKYCGYTRICPRSNKCRTTCRDSTAPGGSARDVLLELSRTLTSVIDGASVMTAEEVLRDISKTVAQGIQGIQRSSGEEHVYRHSSTLSSGVGKDSVNPVNWRLYGRTWTTNPGGITSSQGNPEGKTLPALFLVPRCHGICPGGIVRCAGKSAKDGGNPTPRKDENKRKRAPSRMEGNTVKGCYPSNEPVYSTLDPSDESSAYGAVGDPPRKSSWNQEITVCNKHLDFTLDGARAERLGRTIARAKRRRQWCRALTALFGLVFFILSVIVVSMSVTKGRKIFGSM</sequence>
<organism evidence="3">
    <name type="scientific">Fopius arisanus</name>
    <dbReference type="NCBI Taxonomy" id="64838"/>
    <lineage>
        <taxon>Eukaryota</taxon>
        <taxon>Metazoa</taxon>
        <taxon>Ecdysozoa</taxon>
        <taxon>Arthropoda</taxon>
        <taxon>Hexapoda</taxon>
        <taxon>Insecta</taxon>
        <taxon>Pterygota</taxon>
        <taxon>Neoptera</taxon>
        <taxon>Endopterygota</taxon>
        <taxon>Hymenoptera</taxon>
        <taxon>Apocrita</taxon>
        <taxon>Ichneumonoidea</taxon>
        <taxon>Braconidae</taxon>
        <taxon>Opiinae</taxon>
        <taxon>Fopius</taxon>
    </lineage>
</organism>
<keyword evidence="2" id="KW-0812">Transmembrane</keyword>
<keyword evidence="2" id="KW-0472">Membrane</keyword>
<gene>
    <name evidence="3" type="primary">rpc19</name>
    <name evidence="3" type="ORF">g.17823</name>
</gene>
<dbReference type="EMBL" id="GBYB01012332">
    <property type="protein sequence ID" value="JAG82099.1"/>
    <property type="molecule type" value="Transcribed_RNA"/>
</dbReference>
<dbReference type="AlphaFoldDB" id="A0A0C9RGR3"/>
<evidence type="ECO:0000256" key="2">
    <source>
        <dbReference type="SAM" id="Phobius"/>
    </source>
</evidence>
<reference evidence="3" key="1">
    <citation type="submission" date="2015-01" db="EMBL/GenBank/DDBJ databases">
        <title>Transcriptome Assembly of Fopius arisanus.</title>
        <authorList>
            <person name="Geib S."/>
        </authorList>
    </citation>
    <scope>NUCLEOTIDE SEQUENCE</scope>
</reference>
<feature type="region of interest" description="Disordered" evidence="1">
    <location>
        <begin position="272"/>
        <end position="311"/>
    </location>
</feature>
<feature type="compositionally biased region" description="Low complexity" evidence="1">
    <location>
        <begin position="58"/>
        <end position="72"/>
    </location>
</feature>
<protein>
    <submittedName>
        <fullName evidence="3">Rpc19 protein</fullName>
    </submittedName>
</protein>